<dbReference type="PANTHER" id="PTHR11590">
    <property type="entry name" value="PROTEIN-GLUTAMINE GAMMA-GLUTAMYLTRANSFERASE"/>
    <property type="match status" value="1"/>
</dbReference>
<dbReference type="InterPro" id="IPR008958">
    <property type="entry name" value="Transglutaminase_C"/>
</dbReference>
<dbReference type="OMA" id="HELPATY"/>
<dbReference type="OrthoDB" id="437511at2759"/>
<dbReference type="Proteomes" id="UP000288216">
    <property type="component" value="Unassembled WGS sequence"/>
</dbReference>
<evidence type="ECO:0000259" key="1">
    <source>
        <dbReference type="Pfam" id="PF00927"/>
    </source>
</evidence>
<dbReference type="InterPro" id="IPR038765">
    <property type="entry name" value="Papain-like_cys_pep_sf"/>
</dbReference>
<dbReference type="Pfam" id="PF00927">
    <property type="entry name" value="Transglut_C"/>
    <property type="match status" value="1"/>
</dbReference>
<dbReference type="SUPFAM" id="SSF54001">
    <property type="entry name" value="Cysteine proteinases"/>
    <property type="match status" value="1"/>
</dbReference>
<dbReference type="EMBL" id="BFAA01001138">
    <property type="protein sequence ID" value="GCB60719.1"/>
    <property type="molecule type" value="Genomic_DNA"/>
</dbReference>
<dbReference type="InterPro" id="IPR013783">
    <property type="entry name" value="Ig-like_fold"/>
</dbReference>
<reference evidence="2 3" key="1">
    <citation type="journal article" date="2018" name="Nat. Ecol. Evol.">
        <title>Shark genomes provide insights into elasmobranch evolution and the origin of vertebrates.</title>
        <authorList>
            <person name="Hara Y"/>
            <person name="Yamaguchi K"/>
            <person name="Onimaru K"/>
            <person name="Kadota M"/>
            <person name="Koyanagi M"/>
            <person name="Keeley SD"/>
            <person name="Tatsumi K"/>
            <person name="Tanaka K"/>
            <person name="Motone F"/>
            <person name="Kageyama Y"/>
            <person name="Nozu R"/>
            <person name="Adachi N"/>
            <person name="Nishimura O"/>
            <person name="Nakagawa R"/>
            <person name="Tanegashima C"/>
            <person name="Kiyatake I"/>
            <person name="Matsumoto R"/>
            <person name="Murakumo K"/>
            <person name="Nishida K"/>
            <person name="Terakita A"/>
            <person name="Kuratani S"/>
            <person name="Sato K"/>
            <person name="Hyodo S Kuraku.S."/>
        </authorList>
    </citation>
    <scope>NUCLEOTIDE SEQUENCE [LARGE SCALE GENOMIC DNA]</scope>
</reference>
<organism evidence="2 3">
    <name type="scientific">Scyliorhinus torazame</name>
    <name type="common">Cloudy catshark</name>
    <name type="synonym">Catulus torazame</name>
    <dbReference type="NCBI Taxonomy" id="75743"/>
    <lineage>
        <taxon>Eukaryota</taxon>
        <taxon>Metazoa</taxon>
        <taxon>Chordata</taxon>
        <taxon>Craniata</taxon>
        <taxon>Vertebrata</taxon>
        <taxon>Chondrichthyes</taxon>
        <taxon>Elasmobranchii</taxon>
        <taxon>Galeomorphii</taxon>
        <taxon>Galeoidea</taxon>
        <taxon>Carcharhiniformes</taxon>
        <taxon>Scyliorhinidae</taxon>
        <taxon>Scyliorhinus</taxon>
    </lineage>
</organism>
<dbReference type="PANTHER" id="PTHR11590:SF6">
    <property type="entry name" value="PROTEIN-GLUTAMINE GAMMA-GLUTAMYLTRANSFERASE 2"/>
    <property type="match status" value="1"/>
</dbReference>
<comment type="caution">
    <text evidence="2">The sequence shown here is derived from an EMBL/GenBank/DDBJ whole genome shotgun (WGS) entry which is preliminary data.</text>
</comment>
<dbReference type="GO" id="GO:0003810">
    <property type="term" value="F:protein-glutamine gamma-glutamyltransferase activity"/>
    <property type="evidence" value="ECO:0007669"/>
    <property type="project" value="InterPro"/>
</dbReference>
<gene>
    <name evidence="2" type="ORF">scyTo_0003987</name>
</gene>
<accession>A0A401NIM2</accession>
<dbReference type="SUPFAM" id="SSF49309">
    <property type="entry name" value="Transglutaminase, two C-terminal domains"/>
    <property type="match status" value="1"/>
</dbReference>
<dbReference type="Gene3D" id="3.90.260.10">
    <property type="entry name" value="Transglutaminase-like"/>
    <property type="match status" value="1"/>
</dbReference>
<keyword evidence="3" id="KW-1185">Reference proteome</keyword>
<sequence length="239" mass="27157">MCPEGIYCCGPASVKAIKNGNVNLKFDTPFVFAEVNADYVSWLLYKDGTKKQIGVNHRLIGSKISTKAVGSDEREDITHNYKYAEGAKEEREVFAKAKMKDKLVEEPQRKLILNLKVTEGIMNGADFEVVAVLKNQISVVRKYRLAMLAQTILYNGQPIQECGILRQIKIAIGPHEEKRIPLQILYSNYFRTLGETNQILILAMVKDDVAKETYFTRRVITLQNPSLQIKVIITEEFGW</sequence>
<name>A0A401NIM2_SCYTO</name>
<dbReference type="GO" id="GO:0005739">
    <property type="term" value="C:mitochondrion"/>
    <property type="evidence" value="ECO:0007669"/>
    <property type="project" value="TreeGrafter"/>
</dbReference>
<dbReference type="InterPro" id="IPR050779">
    <property type="entry name" value="Transglutaminase"/>
</dbReference>
<protein>
    <recommendedName>
        <fullName evidence="1">Transglutaminase C-terminal domain-containing protein</fullName>
    </recommendedName>
</protein>
<evidence type="ECO:0000313" key="2">
    <source>
        <dbReference type="EMBL" id="GCB60719.1"/>
    </source>
</evidence>
<proteinExistence type="predicted"/>
<dbReference type="AlphaFoldDB" id="A0A401NIM2"/>
<dbReference type="InterPro" id="IPR036985">
    <property type="entry name" value="Transglutaminase-like_sf"/>
</dbReference>
<dbReference type="InterPro" id="IPR036238">
    <property type="entry name" value="Transglutaminase_C_sf"/>
</dbReference>
<dbReference type="Gene3D" id="2.60.40.10">
    <property type="entry name" value="Immunoglobulins"/>
    <property type="match status" value="1"/>
</dbReference>
<feature type="domain" description="Transglutaminase C-terminal" evidence="1">
    <location>
        <begin position="113"/>
        <end position="194"/>
    </location>
</feature>
<dbReference type="STRING" id="75743.A0A401NIM2"/>
<evidence type="ECO:0000313" key="3">
    <source>
        <dbReference type="Proteomes" id="UP000288216"/>
    </source>
</evidence>